<name>A0A1M6DAX3_9FLAO</name>
<dbReference type="PROSITE" id="PS00903">
    <property type="entry name" value="CYT_DCMP_DEAMINASES_1"/>
    <property type="match status" value="1"/>
</dbReference>
<evidence type="ECO:0000256" key="14">
    <source>
        <dbReference type="PIRSR" id="PIRSR006769-2"/>
    </source>
</evidence>
<feature type="binding site" evidence="15">
    <location>
        <position position="44"/>
    </location>
    <ligand>
        <name>Zn(2+)</name>
        <dbReference type="ChEBI" id="CHEBI:29105"/>
        <note>catalytic</note>
    </ligand>
</feature>
<feature type="binding site" evidence="15">
    <location>
        <position position="80"/>
    </location>
    <ligand>
        <name>Zn(2+)</name>
        <dbReference type="ChEBI" id="CHEBI:29105"/>
        <note>catalytic</note>
    </ligand>
</feature>
<dbReference type="GO" id="GO:0008835">
    <property type="term" value="F:diaminohydroxyphosphoribosylaminopyrimidine deaminase activity"/>
    <property type="evidence" value="ECO:0007669"/>
    <property type="project" value="UniProtKB-EC"/>
</dbReference>
<dbReference type="PANTHER" id="PTHR38011:SF7">
    <property type="entry name" value="2,5-DIAMINO-6-RIBOSYLAMINO-4(3H)-PYRIMIDINONE 5'-PHOSPHATE REDUCTASE"/>
    <property type="match status" value="1"/>
</dbReference>
<dbReference type="PANTHER" id="PTHR38011">
    <property type="entry name" value="DIHYDROFOLATE REDUCTASE FAMILY PROTEIN (AFU_ORTHOLOGUE AFUA_8G06820)"/>
    <property type="match status" value="1"/>
</dbReference>
<dbReference type="InterPro" id="IPR002734">
    <property type="entry name" value="RibDG_C"/>
</dbReference>
<keyword evidence="8 12" id="KW-0862">Zinc</keyword>
<evidence type="ECO:0000256" key="9">
    <source>
        <dbReference type="ARBA" id="ARBA00022857"/>
    </source>
</evidence>
<feature type="binding site" evidence="14">
    <location>
        <position position="199"/>
    </location>
    <ligand>
        <name>NADP(+)</name>
        <dbReference type="ChEBI" id="CHEBI:58349"/>
    </ligand>
</feature>
<dbReference type="CDD" id="cd01284">
    <property type="entry name" value="Riboflavin_deaminase-reductase"/>
    <property type="match status" value="1"/>
</dbReference>
<evidence type="ECO:0000256" key="4">
    <source>
        <dbReference type="ARBA" id="ARBA00005259"/>
    </source>
</evidence>
<dbReference type="InterPro" id="IPR004794">
    <property type="entry name" value="Eubact_RibD"/>
</dbReference>
<proteinExistence type="inferred from homology"/>
<dbReference type="GO" id="GO:0008270">
    <property type="term" value="F:zinc ion binding"/>
    <property type="evidence" value="ECO:0007669"/>
    <property type="project" value="InterPro"/>
</dbReference>
<evidence type="ECO:0000256" key="12">
    <source>
        <dbReference type="PIRNR" id="PIRNR006769"/>
    </source>
</evidence>
<feature type="binding site" evidence="14">
    <location>
        <position position="195"/>
    </location>
    <ligand>
        <name>NADP(+)</name>
        <dbReference type="ChEBI" id="CHEBI:58349"/>
    </ligand>
</feature>
<evidence type="ECO:0000256" key="1">
    <source>
        <dbReference type="ARBA" id="ARBA00002151"/>
    </source>
</evidence>
<feature type="binding site" evidence="14">
    <location>
        <position position="191"/>
    </location>
    <ligand>
        <name>NADP(+)</name>
        <dbReference type="ChEBI" id="CHEBI:58349"/>
    </ligand>
</feature>
<evidence type="ECO:0000256" key="5">
    <source>
        <dbReference type="ARBA" id="ARBA00007417"/>
    </source>
</evidence>
<comment type="similarity">
    <text evidence="4 12">In the N-terminal section; belongs to the cytidine and deoxycytidylate deaminase family.</text>
</comment>
<keyword evidence="6 12" id="KW-0686">Riboflavin biosynthesis</keyword>
<comment type="catalytic activity">
    <reaction evidence="12">
        <text>2,5-diamino-6-hydroxy-4-(5-phosphoribosylamino)-pyrimidine + H2O + H(+) = 5-amino-6-(5-phospho-D-ribosylamino)uracil + NH4(+)</text>
        <dbReference type="Rhea" id="RHEA:21868"/>
        <dbReference type="ChEBI" id="CHEBI:15377"/>
        <dbReference type="ChEBI" id="CHEBI:15378"/>
        <dbReference type="ChEBI" id="CHEBI:28938"/>
        <dbReference type="ChEBI" id="CHEBI:58453"/>
        <dbReference type="ChEBI" id="CHEBI:58614"/>
        <dbReference type="EC" id="3.5.4.26"/>
    </reaction>
</comment>
<comment type="similarity">
    <text evidence="5 12">In the C-terminal section; belongs to the HTP reductase family.</text>
</comment>
<keyword evidence="18" id="KW-1185">Reference proteome</keyword>
<dbReference type="InterPro" id="IPR016192">
    <property type="entry name" value="APOBEC/CMP_deaminase_Zn-bd"/>
</dbReference>
<dbReference type="EC" id="1.1.1.193" evidence="12"/>
<evidence type="ECO:0000256" key="2">
    <source>
        <dbReference type="ARBA" id="ARBA00004882"/>
    </source>
</evidence>
<dbReference type="Proteomes" id="UP000184335">
    <property type="component" value="Unassembled WGS sequence"/>
</dbReference>
<evidence type="ECO:0000313" key="18">
    <source>
        <dbReference type="Proteomes" id="UP000184335"/>
    </source>
</evidence>
<dbReference type="Pfam" id="PF00383">
    <property type="entry name" value="dCMP_cyt_deam_1"/>
    <property type="match status" value="1"/>
</dbReference>
<dbReference type="Gene3D" id="3.40.140.10">
    <property type="entry name" value="Cytidine Deaminase, domain 2"/>
    <property type="match status" value="1"/>
</dbReference>
<reference evidence="17 18" key="1">
    <citation type="submission" date="2016-11" db="EMBL/GenBank/DDBJ databases">
        <authorList>
            <person name="Jaros S."/>
            <person name="Januszkiewicz K."/>
            <person name="Wedrychowicz H."/>
        </authorList>
    </citation>
    <scope>NUCLEOTIDE SEQUENCE [LARGE SCALE GENOMIC DNA]</scope>
    <source>
        <strain evidence="17 18">DSM 25479</strain>
    </source>
</reference>
<evidence type="ECO:0000256" key="11">
    <source>
        <dbReference type="ARBA" id="ARBA00023268"/>
    </source>
</evidence>
<dbReference type="SUPFAM" id="SSF53927">
    <property type="entry name" value="Cytidine deaminase-like"/>
    <property type="match status" value="1"/>
</dbReference>
<dbReference type="InterPro" id="IPR016193">
    <property type="entry name" value="Cytidine_deaminase-like"/>
</dbReference>
<dbReference type="PIRSF" id="PIRSF006769">
    <property type="entry name" value="RibD"/>
    <property type="match status" value="1"/>
</dbReference>
<sequence length="333" mass="37603">MRRCIQLARLAEGSTYPNPMVGSIVVYKGKIIGEGYHERAGKAHAEINAINSVEDKSVLEESEIFVSLEPCAHFGRTPPCALRLAEIKFKRVIIGCTDPNEKVAGKGIEILRAAGISVTQGILEEECRELNRRFFTYHQKKRPYIVLKWAQSSDGFIDQNHQPYQIGNAFTRQMVHRMRAEEQAILVGKNTAINDNPSLTVREVAGRNPVRILLDSKLAVAENFKVFNDEAPTLVFNSVKNDERGSVRFIKTESLNLDEIIEELYNNEIQSVMVEGGGHILGNFIRRNLWDEAVNIKRPDLHLHSGTPAPDFPFSPLKTEIFGNNTVEFYRNK</sequence>
<comment type="cofactor">
    <cofactor evidence="12 15">
        <name>Zn(2+)</name>
        <dbReference type="ChEBI" id="CHEBI:29105"/>
    </cofactor>
    <text evidence="12 15">Binds 1 zinc ion.</text>
</comment>
<comment type="catalytic activity">
    <reaction evidence="12">
        <text>5-amino-6-(5-phospho-D-ribitylamino)uracil + NADP(+) = 5-amino-6-(5-phospho-D-ribosylamino)uracil + NADPH + H(+)</text>
        <dbReference type="Rhea" id="RHEA:17845"/>
        <dbReference type="ChEBI" id="CHEBI:15378"/>
        <dbReference type="ChEBI" id="CHEBI:57783"/>
        <dbReference type="ChEBI" id="CHEBI:58349"/>
        <dbReference type="ChEBI" id="CHEBI:58421"/>
        <dbReference type="ChEBI" id="CHEBI:58453"/>
        <dbReference type="EC" id="1.1.1.193"/>
    </reaction>
</comment>
<keyword evidence="9 12" id="KW-0521">NADP</keyword>
<evidence type="ECO:0000256" key="10">
    <source>
        <dbReference type="ARBA" id="ARBA00023002"/>
    </source>
</evidence>
<dbReference type="OrthoDB" id="9800865at2"/>
<feature type="active site" description="Proton donor" evidence="13">
    <location>
        <position position="46"/>
    </location>
</feature>
<feature type="binding site" evidence="14">
    <location>
        <position position="179"/>
    </location>
    <ligand>
        <name>substrate</name>
    </ligand>
</feature>
<keyword evidence="11" id="KW-0511">Multifunctional enzyme</keyword>
<feature type="binding site" evidence="14">
    <location>
        <position position="216"/>
    </location>
    <ligand>
        <name>NADP(+)</name>
        <dbReference type="ChEBI" id="CHEBI:58349"/>
    </ligand>
</feature>
<evidence type="ECO:0000256" key="7">
    <source>
        <dbReference type="ARBA" id="ARBA00022723"/>
    </source>
</evidence>
<dbReference type="EC" id="3.5.4.26" evidence="12"/>
<evidence type="ECO:0000256" key="13">
    <source>
        <dbReference type="PIRSR" id="PIRSR006769-1"/>
    </source>
</evidence>
<feature type="binding site" evidence="14">
    <location>
        <position position="202"/>
    </location>
    <ligand>
        <name>substrate</name>
    </ligand>
</feature>
<evidence type="ECO:0000256" key="15">
    <source>
        <dbReference type="PIRSR" id="PIRSR006769-3"/>
    </source>
</evidence>
<dbReference type="InterPro" id="IPR050765">
    <property type="entry name" value="Riboflavin_Biosynth_HTPR"/>
</dbReference>
<dbReference type="NCBIfam" id="TIGR00326">
    <property type="entry name" value="eubact_ribD"/>
    <property type="match status" value="1"/>
</dbReference>
<dbReference type="Pfam" id="PF01872">
    <property type="entry name" value="RibD_C"/>
    <property type="match status" value="1"/>
</dbReference>
<gene>
    <name evidence="17" type="ORF">SAMN05443429_103177</name>
</gene>
<evidence type="ECO:0000256" key="8">
    <source>
        <dbReference type="ARBA" id="ARBA00022833"/>
    </source>
</evidence>
<accession>A0A1M6DAX3</accession>
<dbReference type="GO" id="GO:0008703">
    <property type="term" value="F:5-amino-6-(5-phosphoribosylamino)uracil reductase activity"/>
    <property type="evidence" value="ECO:0007669"/>
    <property type="project" value="UniProtKB-EC"/>
</dbReference>
<dbReference type="InterPro" id="IPR002125">
    <property type="entry name" value="CMP_dCMP_dom"/>
</dbReference>
<dbReference type="Gene3D" id="3.40.430.10">
    <property type="entry name" value="Dihydrofolate Reductase, subunit A"/>
    <property type="match status" value="1"/>
</dbReference>
<dbReference type="InterPro" id="IPR024072">
    <property type="entry name" value="DHFR-like_dom_sf"/>
</dbReference>
<dbReference type="SUPFAM" id="SSF53597">
    <property type="entry name" value="Dihydrofolate reductase-like"/>
    <property type="match status" value="1"/>
</dbReference>
<feature type="binding site" evidence="14">
    <location>
        <position position="275"/>
    </location>
    <ligand>
        <name>substrate</name>
    </ligand>
</feature>
<keyword evidence="7 12" id="KW-0479">Metal-binding</keyword>
<feature type="binding site" evidence="14">
    <location>
        <position position="150"/>
    </location>
    <ligand>
        <name>NADP(+)</name>
        <dbReference type="ChEBI" id="CHEBI:58349"/>
    </ligand>
</feature>
<organism evidence="17 18">
    <name type="scientific">Cruoricaptor ignavus</name>
    <dbReference type="NCBI Taxonomy" id="1118202"/>
    <lineage>
        <taxon>Bacteria</taxon>
        <taxon>Pseudomonadati</taxon>
        <taxon>Bacteroidota</taxon>
        <taxon>Flavobacteriia</taxon>
        <taxon>Flavobacteriales</taxon>
        <taxon>Weeksellaceae</taxon>
        <taxon>Cruoricaptor</taxon>
    </lineage>
</organism>
<evidence type="ECO:0000256" key="6">
    <source>
        <dbReference type="ARBA" id="ARBA00022619"/>
    </source>
</evidence>
<dbReference type="GO" id="GO:0009231">
    <property type="term" value="P:riboflavin biosynthetic process"/>
    <property type="evidence" value="ECO:0007669"/>
    <property type="project" value="UniProtKB-UniPathway"/>
</dbReference>
<feature type="binding site" evidence="15">
    <location>
        <position position="71"/>
    </location>
    <ligand>
        <name>Zn(2+)</name>
        <dbReference type="ChEBI" id="CHEBI:29105"/>
        <note>catalytic</note>
    </ligand>
</feature>
<protein>
    <recommendedName>
        <fullName evidence="12">Riboflavin biosynthesis protein RibD</fullName>
    </recommendedName>
    <domain>
        <recommendedName>
            <fullName evidence="12">Diaminohydroxyphosphoribosylaminopyrimidine deaminase</fullName>
            <shortName evidence="12">DRAP deaminase</shortName>
            <ecNumber evidence="12">3.5.4.26</ecNumber>
        </recommendedName>
        <alternativeName>
            <fullName evidence="12">Riboflavin-specific deaminase</fullName>
        </alternativeName>
    </domain>
    <domain>
        <recommendedName>
            <fullName evidence="12">5-amino-6-(5-phosphoribosylamino)uracil reductase</fullName>
            <ecNumber evidence="12">1.1.1.193</ecNumber>
        </recommendedName>
        <alternativeName>
            <fullName evidence="12">HTP reductase</fullName>
        </alternativeName>
    </domain>
</protein>
<dbReference type="EMBL" id="FQYI01000003">
    <property type="protein sequence ID" value="SHI70305.1"/>
    <property type="molecule type" value="Genomic_DNA"/>
</dbReference>
<dbReference type="STRING" id="1118202.SAMN05443429_103177"/>
<comment type="pathway">
    <text evidence="2 12">Cofactor biosynthesis; riboflavin biosynthesis; 5-amino-6-(D-ribitylamino)uracil from GTP: step 2/4.</text>
</comment>
<evidence type="ECO:0000259" key="16">
    <source>
        <dbReference type="PROSITE" id="PS51747"/>
    </source>
</evidence>
<keyword evidence="12" id="KW-0378">Hydrolase</keyword>
<dbReference type="UniPathway" id="UPA00275">
    <property type="reaction ID" value="UER00401"/>
</dbReference>
<feature type="domain" description="CMP/dCMP-type deaminase" evidence="16">
    <location>
        <begin position="1"/>
        <end position="119"/>
    </location>
</feature>
<comment type="pathway">
    <text evidence="3 12">Cofactor biosynthesis; riboflavin biosynthesis; 5-amino-6-(D-ribitylamino)uracil from GTP: step 3/4.</text>
</comment>
<dbReference type="AlphaFoldDB" id="A0A1M6DAX3"/>
<dbReference type="PROSITE" id="PS51747">
    <property type="entry name" value="CYT_DCMP_DEAMINASES_2"/>
    <property type="match status" value="1"/>
</dbReference>
<comment type="function">
    <text evidence="1 12">Converts 2,5-diamino-6-(ribosylamino)-4(3h)-pyrimidinone 5'-phosphate into 5-amino-6-(ribosylamino)-2,4(1h,3h)-pyrimidinedione 5'-phosphate.</text>
</comment>
<keyword evidence="10 12" id="KW-0560">Oxidoreductase</keyword>
<evidence type="ECO:0000256" key="3">
    <source>
        <dbReference type="ARBA" id="ARBA00004910"/>
    </source>
</evidence>
<evidence type="ECO:0000313" key="17">
    <source>
        <dbReference type="EMBL" id="SHI70305.1"/>
    </source>
</evidence>